<keyword evidence="10" id="KW-1185">Reference proteome</keyword>
<dbReference type="GO" id="GO:0031314">
    <property type="term" value="C:extrinsic component of mitochondrial inner membrane"/>
    <property type="evidence" value="ECO:0007669"/>
    <property type="project" value="UniProtKB-UniRule"/>
</dbReference>
<evidence type="ECO:0000256" key="4">
    <source>
        <dbReference type="ARBA" id="ARBA00023002"/>
    </source>
</evidence>
<evidence type="ECO:0000313" key="10">
    <source>
        <dbReference type="Proteomes" id="UP000217199"/>
    </source>
</evidence>
<comment type="cofactor">
    <cofactor evidence="8">
        <name>Fe cation</name>
        <dbReference type="ChEBI" id="CHEBI:24875"/>
    </cofactor>
    <text evidence="8">Binds 2 iron ions per subunit.</text>
</comment>
<dbReference type="UniPathway" id="UPA00232"/>
<comment type="function">
    <text evidence="8">Catalyzes the hydroxylation of 2-polyprenyl-3-methyl-6-methoxy-1,4-benzoquinol (DMQH2) during ubiquinone biosynthesis. Has also a structural role in the COQ enzyme complex, stabilizing other COQ polypeptides.</text>
</comment>
<dbReference type="PANTHER" id="PTHR11237:SF4">
    <property type="entry name" value="5-DEMETHOXYUBIQUINONE HYDROXYLASE, MITOCHONDRIAL"/>
    <property type="match status" value="1"/>
</dbReference>
<evidence type="ECO:0000256" key="3">
    <source>
        <dbReference type="ARBA" id="ARBA00022723"/>
    </source>
</evidence>
<dbReference type="GO" id="GO:0046872">
    <property type="term" value="F:metal ion binding"/>
    <property type="evidence" value="ECO:0007669"/>
    <property type="project" value="UniProtKB-KW"/>
</dbReference>
<evidence type="ECO:0000256" key="2">
    <source>
        <dbReference type="ARBA" id="ARBA00022688"/>
    </source>
</evidence>
<dbReference type="FunCoup" id="A0A286UXZ6">
    <property type="interactions" value="181"/>
</dbReference>
<comment type="similarity">
    <text evidence="8">Belongs to the COQ7 family.</text>
</comment>
<gene>
    <name evidence="8" type="primary">COQ7</name>
    <name evidence="9" type="ORF">PNOK_0146000</name>
</gene>
<sequence length="229" mass="25345">MNARLSRTHNVLKSSFLCQRKLSTGRTYPSIAYTNPTTADDRATTSIPTLTASQHKCLDQALRVDQAGEIAANYIYQGQMAVLGRDKVVGPLIQDMWDQEKKHLDVMNKLQIQYRVRPTILSDVARAGGFILGAATALMSKEAAMACTEAVETVIGEHYDDQLKEMENLPTGHPSITLLKDVIKEFRDDELEHLDTAVEHHSQRAPAHALLSTVVGTGCKVAIELCKRF</sequence>
<feature type="binding site" evidence="8">
    <location>
        <position position="69"/>
    </location>
    <ligand>
        <name>Fe cation</name>
        <dbReference type="ChEBI" id="CHEBI:24875"/>
        <label>1</label>
    </ligand>
</feature>
<comment type="caution">
    <text evidence="9">The sequence shown here is derived from an EMBL/GenBank/DDBJ whole genome shotgun (WGS) entry which is preliminary data.</text>
</comment>
<accession>A0A286UXZ6</accession>
<evidence type="ECO:0000256" key="5">
    <source>
        <dbReference type="ARBA" id="ARBA00023004"/>
    </source>
</evidence>
<dbReference type="EC" id="1.14.99.60" evidence="8"/>
<dbReference type="STRING" id="2282107.A0A286UXZ6"/>
<feature type="binding site" evidence="8">
    <location>
        <position position="100"/>
    </location>
    <ligand>
        <name>Fe cation</name>
        <dbReference type="ChEBI" id="CHEBI:24875"/>
        <label>2</label>
    </ligand>
</feature>
<feature type="binding site" evidence="8">
    <location>
        <position position="100"/>
    </location>
    <ligand>
        <name>Fe cation</name>
        <dbReference type="ChEBI" id="CHEBI:24875"/>
        <label>1</label>
    </ligand>
</feature>
<dbReference type="InterPro" id="IPR011566">
    <property type="entry name" value="Ubq_synth_Coq7"/>
</dbReference>
<feature type="binding site" evidence="8">
    <location>
        <position position="190"/>
    </location>
    <ligand>
        <name>Fe cation</name>
        <dbReference type="ChEBI" id="CHEBI:24875"/>
        <label>2</label>
    </ligand>
</feature>
<keyword evidence="8" id="KW-0496">Mitochondrion</keyword>
<evidence type="ECO:0000313" key="9">
    <source>
        <dbReference type="EMBL" id="PAV24392.1"/>
    </source>
</evidence>
<keyword evidence="6 8" id="KW-0503">Monooxygenase</keyword>
<dbReference type="InParanoid" id="A0A286UXZ6"/>
<dbReference type="PANTHER" id="PTHR11237">
    <property type="entry name" value="COENZYME Q10 BIOSYNTHESIS PROTEIN 7"/>
    <property type="match status" value="1"/>
</dbReference>
<dbReference type="GO" id="GO:0016709">
    <property type="term" value="F:oxidoreductase activity, acting on paired donors, with incorporation or reduction of molecular oxygen, NAD(P)H as one donor, and incorporation of one atom of oxygen"/>
    <property type="evidence" value="ECO:0007669"/>
    <property type="project" value="UniProtKB-UniRule"/>
</dbReference>
<organism evidence="9 10">
    <name type="scientific">Pyrrhoderma noxium</name>
    <dbReference type="NCBI Taxonomy" id="2282107"/>
    <lineage>
        <taxon>Eukaryota</taxon>
        <taxon>Fungi</taxon>
        <taxon>Dikarya</taxon>
        <taxon>Basidiomycota</taxon>
        <taxon>Agaricomycotina</taxon>
        <taxon>Agaricomycetes</taxon>
        <taxon>Hymenochaetales</taxon>
        <taxon>Hymenochaetaceae</taxon>
        <taxon>Pyrrhoderma</taxon>
    </lineage>
</organism>
<protein>
    <recommendedName>
        <fullName evidence="8">5-demethoxyubiquinone hydroxylase, mitochondrial</fullName>
        <shortName evidence="8">DMQ hydroxylase</shortName>
        <ecNumber evidence="8">1.14.99.60</ecNumber>
    </recommendedName>
    <alternativeName>
        <fullName evidence="8">Ubiquinone biosynthesis monooxygenase COQ7</fullName>
    </alternativeName>
</protein>
<keyword evidence="7 8" id="KW-0472">Membrane</keyword>
<evidence type="ECO:0000256" key="7">
    <source>
        <dbReference type="ARBA" id="ARBA00023136"/>
    </source>
</evidence>
<evidence type="ECO:0000256" key="6">
    <source>
        <dbReference type="ARBA" id="ARBA00023033"/>
    </source>
</evidence>
<dbReference type="GO" id="GO:0008682">
    <property type="term" value="F:3-demethoxyubiquinol 3-hydroxylase activity"/>
    <property type="evidence" value="ECO:0007669"/>
    <property type="project" value="UniProtKB-EC"/>
</dbReference>
<name>A0A286UXZ6_9AGAM</name>
<comment type="subunit">
    <text evidence="8">Component of a multi-subunit COQ enzyme complex, composed of at least COQ3, COQ4, COQ5, COQ6, COQ7 and COQ9.</text>
</comment>
<comment type="catalytic activity">
    <reaction evidence="8">
        <text>a 5-methoxy-2-methyl-3-(all-trans-polyprenyl)benzene-1,4-diol + AH2 + O2 = a 3-demethylubiquinol + A + H2O</text>
        <dbReference type="Rhea" id="RHEA:50908"/>
        <dbReference type="Rhea" id="RHEA-COMP:10859"/>
        <dbReference type="Rhea" id="RHEA-COMP:10914"/>
        <dbReference type="ChEBI" id="CHEBI:13193"/>
        <dbReference type="ChEBI" id="CHEBI:15377"/>
        <dbReference type="ChEBI" id="CHEBI:15379"/>
        <dbReference type="ChEBI" id="CHEBI:17499"/>
        <dbReference type="ChEBI" id="CHEBI:84167"/>
        <dbReference type="ChEBI" id="CHEBI:84422"/>
        <dbReference type="EC" id="1.14.99.60"/>
    </reaction>
</comment>
<feature type="binding site" evidence="8">
    <location>
        <position position="152"/>
    </location>
    <ligand>
        <name>Fe cation</name>
        <dbReference type="ChEBI" id="CHEBI:24875"/>
        <label>2</label>
    </ligand>
</feature>
<dbReference type="AlphaFoldDB" id="A0A286UXZ6"/>
<dbReference type="SUPFAM" id="SSF47240">
    <property type="entry name" value="Ferritin-like"/>
    <property type="match status" value="1"/>
</dbReference>
<keyword evidence="2 8" id="KW-0831">Ubiquinone biosynthesis</keyword>
<keyword evidence="8" id="KW-0999">Mitochondrion inner membrane</keyword>
<keyword evidence="4 8" id="KW-0560">Oxidoreductase</keyword>
<comment type="pathway">
    <text evidence="1 8">Cofactor biosynthesis; ubiquinone biosynthesis.</text>
</comment>
<evidence type="ECO:0000256" key="8">
    <source>
        <dbReference type="HAMAP-Rule" id="MF_03194"/>
    </source>
</evidence>
<dbReference type="CDD" id="cd01042">
    <property type="entry name" value="DMQH"/>
    <property type="match status" value="1"/>
</dbReference>
<dbReference type="EMBL" id="NBII01000001">
    <property type="protein sequence ID" value="PAV24392.1"/>
    <property type="molecule type" value="Genomic_DNA"/>
</dbReference>
<reference evidence="9 10" key="1">
    <citation type="journal article" date="2017" name="Mol. Ecol.">
        <title>Comparative and population genomic landscape of Phellinus noxius: A hypervariable fungus causing root rot in trees.</title>
        <authorList>
            <person name="Chung C.L."/>
            <person name="Lee T.J."/>
            <person name="Akiba M."/>
            <person name="Lee H.H."/>
            <person name="Kuo T.H."/>
            <person name="Liu D."/>
            <person name="Ke H.M."/>
            <person name="Yokoi T."/>
            <person name="Roa M.B."/>
            <person name="Lu M.J."/>
            <person name="Chang Y.Y."/>
            <person name="Ann P.J."/>
            <person name="Tsai J.N."/>
            <person name="Chen C.Y."/>
            <person name="Tzean S.S."/>
            <person name="Ota Y."/>
            <person name="Hattori T."/>
            <person name="Sahashi N."/>
            <person name="Liou R.F."/>
            <person name="Kikuchi T."/>
            <person name="Tsai I.J."/>
        </authorList>
    </citation>
    <scope>NUCLEOTIDE SEQUENCE [LARGE SCALE GENOMIC DNA]</scope>
    <source>
        <strain evidence="9 10">FFPRI411160</strain>
    </source>
</reference>
<proteinExistence type="inferred from homology"/>
<dbReference type="Proteomes" id="UP000217199">
    <property type="component" value="Unassembled WGS sequence"/>
</dbReference>
<feature type="binding site" evidence="8">
    <location>
        <position position="193"/>
    </location>
    <ligand>
        <name>Fe cation</name>
        <dbReference type="ChEBI" id="CHEBI:24875"/>
        <label>2</label>
    </ligand>
</feature>
<dbReference type="GO" id="GO:0006744">
    <property type="term" value="P:ubiquinone biosynthetic process"/>
    <property type="evidence" value="ECO:0007669"/>
    <property type="project" value="UniProtKB-UniRule"/>
</dbReference>
<keyword evidence="3 8" id="KW-0479">Metal-binding</keyword>
<feature type="binding site" evidence="8">
    <location>
        <position position="103"/>
    </location>
    <ligand>
        <name>Fe cation</name>
        <dbReference type="ChEBI" id="CHEBI:24875"/>
        <label>1</label>
    </ligand>
</feature>
<feature type="binding site" evidence="8">
    <location>
        <position position="190"/>
    </location>
    <ligand>
        <name>Fe cation</name>
        <dbReference type="ChEBI" id="CHEBI:24875"/>
        <label>1</label>
    </ligand>
</feature>
<dbReference type="OrthoDB" id="275371at2759"/>
<keyword evidence="5 8" id="KW-0408">Iron</keyword>
<dbReference type="Pfam" id="PF03232">
    <property type="entry name" value="COQ7"/>
    <property type="match status" value="1"/>
</dbReference>
<evidence type="ECO:0000256" key="1">
    <source>
        <dbReference type="ARBA" id="ARBA00004749"/>
    </source>
</evidence>
<comment type="subcellular location">
    <subcellularLocation>
        <location evidence="8">Mitochondrion inner membrane</location>
        <topology evidence="8">Peripheral membrane protein</topology>
        <orientation evidence="8">Matrix side</orientation>
    </subcellularLocation>
</comment>
<dbReference type="HAMAP" id="MF_01658">
    <property type="entry name" value="COQ7"/>
    <property type="match status" value="1"/>
</dbReference>
<dbReference type="InterPro" id="IPR009078">
    <property type="entry name" value="Ferritin-like_SF"/>
</dbReference>